<accession>A0ABW0Z1X4</accession>
<name>A0ABW0Z1X4_9ACTN</name>
<dbReference type="GO" id="GO:0016787">
    <property type="term" value="F:hydrolase activity"/>
    <property type="evidence" value="ECO:0007669"/>
    <property type="project" value="UniProtKB-KW"/>
</dbReference>
<evidence type="ECO:0000256" key="2">
    <source>
        <dbReference type="SAM" id="Phobius"/>
    </source>
</evidence>
<dbReference type="Proteomes" id="UP001596083">
    <property type="component" value="Unassembled WGS sequence"/>
</dbReference>
<dbReference type="InterPro" id="IPR000801">
    <property type="entry name" value="Esterase-like"/>
</dbReference>
<feature type="region of interest" description="Disordered" evidence="1">
    <location>
        <begin position="74"/>
        <end position="99"/>
    </location>
</feature>
<comment type="caution">
    <text evidence="3">The sequence shown here is derived from an EMBL/GenBank/DDBJ whole genome shotgun (WGS) entry which is preliminary data.</text>
</comment>
<dbReference type="Pfam" id="PF00756">
    <property type="entry name" value="Esterase"/>
    <property type="match status" value="1"/>
</dbReference>
<dbReference type="InterPro" id="IPR050583">
    <property type="entry name" value="Mycobacterial_A85_antigen"/>
</dbReference>
<organism evidence="3 4">
    <name type="scientific">Streptomyces gamaensis</name>
    <dbReference type="NCBI Taxonomy" id="1763542"/>
    <lineage>
        <taxon>Bacteria</taxon>
        <taxon>Bacillati</taxon>
        <taxon>Actinomycetota</taxon>
        <taxon>Actinomycetes</taxon>
        <taxon>Kitasatosporales</taxon>
        <taxon>Streptomycetaceae</taxon>
        <taxon>Streptomyces</taxon>
    </lineage>
</organism>
<keyword evidence="4" id="KW-1185">Reference proteome</keyword>
<proteinExistence type="predicted"/>
<evidence type="ECO:0000313" key="3">
    <source>
        <dbReference type="EMBL" id="MFC5722840.1"/>
    </source>
</evidence>
<evidence type="ECO:0000256" key="1">
    <source>
        <dbReference type="SAM" id="MobiDB-lite"/>
    </source>
</evidence>
<keyword evidence="2" id="KW-0812">Transmembrane</keyword>
<dbReference type="SUPFAM" id="SSF53474">
    <property type="entry name" value="alpha/beta-Hydrolases"/>
    <property type="match status" value="1"/>
</dbReference>
<dbReference type="RefSeq" id="WP_390318595.1">
    <property type="nucleotide sequence ID" value="NZ_JBHSPB010000014.1"/>
</dbReference>
<reference evidence="4" key="1">
    <citation type="journal article" date="2019" name="Int. J. Syst. Evol. Microbiol.">
        <title>The Global Catalogue of Microorganisms (GCM) 10K type strain sequencing project: providing services to taxonomists for standard genome sequencing and annotation.</title>
        <authorList>
            <consortium name="The Broad Institute Genomics Platform"/>
            <consortium name="The Broad Institute Genome Sequencing Center for Infectious Disease"/>
            <person name="Wu L."/>
            <person name="Ma J."/>
        </authorList>
    </citation>
    <scope>NUCLEOTIDE SEQUENCE [LARGE SCALE GENOMIC DNA]</scope>
    <source>
        <strain evidence="4">CGMCC 4.7304</strain>
    </source>
</reference>
<protein>
    <submittedName>
        <fullName evidence="3">Alpha/beta hydrolase</fullName>
    </submittedName>
</protein>
<keyword evidence="2" id="KW-0472">Membrane</keyword>
<evidence type="ECO:0000313" key="4">
    <source>
        <dbReference type="Proteomes" id="UP001596083"/>
    </source>
</evidence>
<feature type="transmembrane region" description="Helical" evidence="2">
    <location>
        <begin position="40"/>
        <end position="61"/>
    </location>
</feature>
<keyword evidence="2" id="KW-1133">Transmembrane helix</keyword>
<dbReference type="InterPro" id="IPR029058">
    <property type="entry name" value="AB_hydrolase_fold"/>
</dbReference>
<gene>
    <name evidence="3" type="ORF">ACFP1Z_21975</name>
</gene>
<dbReference type="PANTHER" id="PTHR48098">
    <property type="entry name" value="ENTEROCHELIN ESTERASE-RELATED"/>
    <property type="match status" value="1"/>
</dbReference>
<feature type="compositionally biased region" description="Basic and acidic residues" evidence="1">
    <location>
        <begin position="11"/>
        <end position="25"/>
    </location>
</feature>
<dbReference type="EMBL" id="JBHSPB010000014">
    <property type="protein sequence ID" value="MFC5722840.1"/>
    <property type="molecule type" value="Genomic_DNA"/>
</dbReference>
<dbReference type="PANTHER" id="PTHR48098:SF1">
    <property type="entry name" value="DIACYLGLYCEROL ACYLTRANSFERASE_MYCOLYLTRANSFERASE AG85A"/>
    <property type="match status" value="1"/>
</dbReference>
<feature type="region of interest" description="Disordered" evidence="1">
    <location>
        <begin position="1"/>
        <end position="34"/>
    </location>
</feature>
<keyword evidence="3" id="KW-0378">Hydrolase</keyword>
<sequence length="378" mass="41433">MTQPPPQYDRQNQRSDAQDYSEPRVYRVNRQQKQRQRRRLAIVSSVAALALAAGGITAWQLDFFSDNGEPVTYADAGDTARPGAGPEQKTGTDPNVQLPTGPLAAFKRTARLDDGTEISKTTLAGPKSGFTGDVWVWTPKEYKDPAYAKSAFPVLIALPGGSGYPTNYWMGTDLGLQKAVSEGASAGKNHPFIVVMPVLNPDKGAYHDGSDIPGRPKMGTWMADDVPDLVRQNFRTYKSRDGWAFMGSSTGAFVGLKQVMKHPDRFKAVIASGGMTKPDSQLWQGHQKEMDENNPEKLAEQLIARRGPDVHLNFQIGTKEDPGNLKEFIQKYGKGPIKTTLRTIDNGGHNGRDYVRGMREGSLEWISKALLGPKPSSS</sequence>
<feature type="compositionally biased region" description="Polar residues" evidence="1">
    <location>
        <begin position="89"/>
        <end position="98"/>
    </location>
</feature>
<dbReference type="Gene3D" id="3.40.50.1820">
    <property type="entry name" value="alpha/beta hydrolase"/>
    <property type="match status" value="1"/>
</dbReference>